<evidence type="ECO:0000256" key="9">
    <source>
        <dbReference type="ARBA" id="ARBA00048995"/>
    </source>
</evidence>
<comment type="subunit">
    <text evidence="10">Homotetramer.</text>
</comment>
<evidence type="ECO:0000256" key="12">
    <source>
        <dbReference type="PROSITE-ProRule" id="PRU10112"/>
    </source>
</evidence>
<comment type="catalytic activity">
    <reaction evidence="9 10">
        <text>oxaloacetate + phosphate = phosphoenolpyruvate + hydrogencarbonate</text>
        <dbReference type="Rhea" id="RHEA:28370"/>
        <dbReference type="ChEBI" id="CHEBI:16452"/>
        <dbReference type="ChEBI" id="CHEBI:17544"/>
        <dbReference type="ChEBI" id="CHEBI:43474"/>
        <dbReference type="ChEBI" id="CHEBI:58702"/>
        <dbReference type="EC" id="4.1.1.31"/>
    </reaction>
</comment>
<dbReference type="SUPFAM" id="SSF51621">
    <property type="entry name" value="Phosphoenolpyruvate/pyruvate domain"/>
    <property type="match status" value="1"/>
</dbReference>
<dbReference type="InterPro" id="IPR022805">
    <property type="entry name" value="PEP_COase_bac/pln-type"/>
</dbReference>
<evidence type="ECO:0000256" key="11">
    <source>
        <dbReference type="PROSITE-ProRule" id="PRU10111"/>
    </source>
</evidence>
<dbReference type="GO" id="GO:0000287">
    <property type="term" value="F:magnesium ion binding"/>
    <property type="evidence" value="ECO:0007669"/>
    <property type="project" value="UniProtKB-UniRule"/>
</dbReference>
<keyword evidence="14" id="KW-1185">Reference proteome</keyword>
<dbReference type="EMBL" id="JAOVZO020000017">
    <property type="protein sequence ID" value="MDC8013196.1"/>
    <property type="molecule type" value="Genomic_DNA"/>
</dbReference>
<dbReference type="GO" id="GO:0006099">
    <property type="term" value="P:tricarboxylic acid cycle"/>
    <property type="evidence" value="ECO:0007669"/>
    <property type="project" value="InterPro"/>
</dbReference>
<comment type="cofactor">
    <cofactor evidence="1 10">
        <name>Mg(2+)</name>
        <dbReference type="ChEBI" id="CHEBI:18420"/>
    </cofactor>
</comment>
<evidence type="ECO:0000313" key="13">
    <source>
        <dbReference type="EMBL" id="MDC8013196.1"/>
    </source>
</evidence>
<keyword evidence="7 10" id="KW-0456">Lyase</keyword>
<dbReference type="PRINTS" id="PR00150">
    <property type="entry name" value="PEPCARBXLASE"/>
</dbReference>
<feature type="active site" evidence="10 11">
    <location>
        <position position="156"/>
    </location>
</feature>
<comment type="similarity">
    <text evidence="3 10">Belongs to the PEPCase type 1 family.</text>
</comment>
<dbReference type="GO" id="GO:0015977">
    <property type="term" value="P:carbon fixation"/>
    <property type="evidence" value="ECO:0007669"/>
    <property type="project" value="UniProtKB-UniRule"/>
</dbReference>
<evidence type="ECO:0000256" key="6">
    <source>
        <dbReference type="ARBA" id="ARBA00022842"/>
    </source>
</evidence>
<keyword evidence="8 10" id="KW-0120">Carbon dioxide fixation</keyword>
<dbReference type="GO" id="GO:0006107">
    <property type="term" value="P:oxaloacetate metabolic process"/>
    <property type="evidence" value="ECO:0007669"/>
    <property type="project" value="UniProtKB-UniRule"/>
</dbReference>
<dbReference type="Pfam" id="PF00311">
    <property type="entry name" value="PEPcase"/>
    <property type="match status" value="1"/>
</dbReference>
<sequence>MSRTASADAVELRHVDFPRTDQPLREDVKRLGSLVGEILADQVGADFLAEVERVRAAAIRRRESHEPADELARLLAGSAYRANDLARAFATYFQAINVAERVHRIRRRREYERAGAAPQPGSLRDVLASLAHDGVGRDELLALLARLHIEPVFTAHPTEAVRRSLLDKEQVLVRSLLADVDRGRTPSERRADTERMRLALTAGWQTADAASERPTVADEMDHVSWFLADVLYAIVPVFYEVLEDLLQGGGDIDMPSLLRFGTWVGGDMDGNPNVGAATVTTTLSAQRELVLAAYRREIAQLERLLSQSVSRVAIAPELLARYDEYRERLPKAAAKLKPRYDDMPYRQFLSLVAARLAATAAGRDDGYANVDEFRADIALVGDSLRAHRGTHAGWLAVRQLLWRIDTFGFHLATLDLRQESGAHDAALAALLKNPEWPQLAPARRLADLHALIDGAAPADADAAGAASTLAVLRTAGDARERYGARAIGPYIISMSRSAADVLAVLALARVAGCIDATGIVPLDVAPLFETIADLHAAHDILVELFADPSYRRHLAARGDRQVVMLGYSDSAKDGGLFASRWALQRTQVALTELARTSGVRIAFFHGRGGSISRGGGKTERAVIAAPRGSVDGYLRLTEQGEVIHRKYGIKAIALRNLEQSTGAVLRASLRPRPPEPRETRWREMANAMAEVARAHYRALVHEAPNFAEYFRAATPIDVIERLRIGSRPPRRGGSAGIERLRAIPWVFAWSQNRAGLTAWYGVGTGLAWGVERCGIDAMREAARDWPFFATLIDDIEMVLAKSDLDIYACYSRLAGGLHDEFHPRIADEFARTLSVVLSIKQADTLLAADRRLQQSIRLRNPYVDPISLLQVDLLARWRAADRPEGELFQALAATVNGIAAGVQNTG</sequence>
<dbReference type="PANTHER" id="PTHR30523">
    <property type="entry name" value="PHOSPHOENOLPYRUVATE CARBOXYLASE"/>
    <property type="match status" value="1"/>
</dbReference>
<dbReference type="PROSITE" id="PS00393">
    <property type="entry name" value="PEPCASE_2"/>
    <property type="match status" value="1"/>
</dbReference>
<dbReference type="NCBIfam" id="NF000584">
    <property type="entry name" value="PRK00009.1"/>
    <property type="match status" value="1"/>
</dbReference>
<reference evidence="13" key="1">
    <citation type="submission" date="2023-02" db="EMBL/GenBank/DDBJ databases">
        <title>Tahibacter soli sp. nov. isolated from soil.</title>
        <authorList>
            <person name="Baek J.H."/>
            <person name="Lee J.K."/>
            <person name="Choi D.G."/>
            <person name="Jeon C.O."/>
        </authorList>
    </citation>
    <scope>NUCLEOTIDE SEQUENCE</scope>
    <source>
        <strain evidence="13">BL</strain>
    </source>
</reference>
<evidence type="ECO:0000313" key="14">
    <source>
        <dbReference type="Proteomes" id="UP001139971"/>
    </source>
</evidence>
<gene>
    <name evidence="10 13" type="primary">ppc</name>
    <name evidence="13" type="ORF">OD750_011670</name>
</gene>
<dbReference type="Gene3D" id="1.20.1440.90">
    <property type="entry name" value="Phosphoenolpyruvate/pyruvate domain"/>
    <property type="match status" value="1"/>
</dbReference>
<evidence type="ECO:0000256" key="8">
    <source>
        <dbReference type="ARBA" id="ARBA00023300"/>
    </source>
</evidence>
<dbReference type="HAMAP" id="MF_00595">
    <property type="entry name" value="PEPcase_type1"/>
    <property type="match status" value="1"/>
</dbReference>
<proteinExistence type="inferred from homology"/>
<evidence type="ECO:0000256" key="5">
    <source>
        <dbReference type="ARBA" id="ARBA00022419"/>
    </source>
</evidence>
<dbReference type="AlphaFoldDB" id="A0A9X4BHR8"/>
<dbReference type="EC" id="4.1.1.31" evidence="4 10"/>
<evidence type="ECO:0000256" key="3">
    <source>
        <dbReference type="ARBA" id="ARBA00008346"/>
    </source>
</evidence>
<keyword evidence="6 10" id="KW-0460">Magnesium</keyword>
<comment type="function">
    <text evidence="2 10">Forms oxaloacetate, a four-carbon dicarboxylic acid source for the tricarboxylic acid cycle.</text>
</comment>
<comment type="caution">
    <text evidence="13">The sequence shown here is derived from an EMBL/GenBank/DDBJ whole genome shotgun (WGS) entry which is preliminary data.</text>
</comment>
<dbReference type="Proteomes" id="UP001139971">
    <property type="component" value="Unassembled WGS sequence"/>
</dbReference>
<dbReference type="InterPro" id="IPR033129">
    <property type="entry name" value="PEPCASE_His_AS"/>
</dbReference>
<dbReference type="PANTHER" id="PTHR30523:SF6">
    <property type="entry name" value="PHOSPHOENOLPYRUVATE CARBOXYLASE"/>
    <property type="match status" value="1"/>
</dbReference>
<organism evidence="13 14">
    <name type="scientific">Tahibacter soli</name>
    <dbReference type="NCBI Taxonomy" id="2983605"/>
    <lineage>
        <taxon>Bacteria</taxon>
        <taxon>Pseudomonadati</taxon>
        <taxon>Pseudomonadota</taxon>
        <taxon>Gammaproteobacteria</taxon>
        <taxon>Lysobacterales</taxon>
        <taxon>Rhodanobacteraceae</taxon>
        <taxon>Tahibacter</taxon>
    </lineage>
</organism>
<dbReference type="InterPro" id="IPR021135">
    <property type="entry name" value="PEP_COase"/>
</dbReference>
<dbReference type="GO" id="GO:0005829">
    <property type="term" value="C:cytosol"/>
    <property type="evidence" value="ECO:0007669"/>
    <property type="project" value="TreeGrafter"/>
</dbReference>
<dbReference type="GO" id="GO:0008964">
    <property type="term" value="F:phosphoenolpyruvate carboxylase activity"/>
    <property type="evidence" value="ECO:0007669"/>
    <property type="project" value="UniProtKB-UniRule"/>
</dbReference>
<evidence type="ECO:0000256" key="4">
    <source>
        <dbReference type="ARBA" id="ARBA00012305"/>
    </source>
</evidence>
<protein>
    <recommendedName>
        <fullName evidence="5 10">Phosphoenolpyruvate carboxylase</fullName>
        <shortName evidence="10">PEPC</shortName>
        <shortName evidence="10">PEPCase</shortName>
        <ecNumber evidence="4 10">4.1.1.31</ecNumber>
    </recommendedName>
</protein>
<accession>A0A9X4BHR8</accession>
<evidence type="ECO:0000256" key="10">
    <source>
        <dbReference type="HAMAP-Rule" id="MF_00595"/>
    </source>
</evidence>
<evidence type="ECO:0000256" key="1">
    <source>
        <dbReference type="ARBA" id="ARBA00001946"/>
    </source>
</evidence>
<dbReference type="InterPro" id="IPR015813">
    <property type="entry name" value="Pyrv/PenolPyrv_kinase-like_dom"/>
</dbReference>
<dbReference type="RefSeq" id="WP_263545409.1">
    <property type="nucleotide sequence ID" value="NZ_JAOVZO020000017.1"/>
</dbReference>
<evidence type="ECO:0000256" key="7">
    <source>
        <dbReference type="ARBA" id="ARBA00023239"/>
    </source>
</evidence>
<dbReference type="PROSITE" id="PS00781">
    <property type="entry name" value="PEPCASE_1"/>
    <property type="match status" value="1"/>
</dbReference>
<evidence type="ECO:0000256" key="2">
    <source>
        <dbReference type="ARBA" id="ARBA00003670"/>
    </source>
</evidence>
<dbReference type="InterPro" id="IPR018129">
    <property type="entry name" value="PEP_COase_Lys_AS"/>
</dbReference>
<feature type="active site" evidence="10 12">
    <location>
        <position position="572"/>
    </location>
</feature>
<name>A0A9X4BHR8_9GAMM</name>